<dbReference type="InterPro" id="IPR012431">
    <property type="entry name" value="PDDEXK_10"/>
</dbReference>
<evidence type="ECO:0008006" key="4">
    <source>
        <dbReference type="Google" id="ProtNLM"/>
    </source>
</evidence>
<reference evidence="3" key="1">
    <citation type="journal article" date="2009" name="BMC Genomics">
        <title>The complete genome sequence of Staphylothermus marinus reveals differences in sulfur metabolism among heterotrophic Crenarchaeota.</title>
        <authorList>
            <person name="Anderson I.J."/>
            <person name="Dharmarajan L."/>
            <person name="Rodriguez J."/>
            <person name="Hooper S."/>
            <person name="Porat I."/>
            <person name="Ulrich L.E."/>
            <person name="Elkins J.G."/>
            <person name="Mavromatis K."/>
            <person name="Sun H."/>
            <person name="Land M."/>
            <person name="Lapidus A."/>
            <person name="Lucas S."/>
            <person name="Barry K."/>
            <person name="Huber H."/>
            <person name="Zhulin I.B."/>
            <person name="Whitman W.B."/>
            <person name="Mukhopadhyay B."/>
            <person name="Woese C."/>
            <person name="Bristow J."/>
            <person name="Kyrpides N."/>
        </authorList>
    </citation>
    <scope>NUCLEOTIDE SEQUENCE [LARGE SCALE GENOMIC DNA]</scope>
    <source>
        <strain evidence="3">ATCC 43588 / DSM 3639 / JCM 9404 / F1</strain>
    </source>
</reference>
<organism evidence="2 3">
    <name type="scientific">Staphylothermus marinus (strain ATCC 43588 / DSM 3639 / JCM 9404 / F1)</name>
    <dbReference type="NCBI Taxonomy" id="399550"/>
    <lineage>
        <taxon>Archaea</taxon>
        <taxon>Thermoproteota</taxon>
        <taxon>Thermoprotei</taxon>
        <taxon>Desulfurococcales</taxon>
        <taxon>Desulfurococcaceae</taxon>
        <taxon>Staphylothermus</taxon>
    </lineage>
</organism>
<evidence type="ECO:0000313" key="3">
    <source>
        <dbReference type="Proteomes" id="UP000000254"/>
    </source>
</evidence>
<accession>A3DPS8</accession>
<name>A3DPS8_STAMF</name>
<evidence type="ECO:0000313" key="2">
    <source>
        <dbReference type="EMBL" id="ABN70638.1"/>
    </source>
</evidence>
<keyword evidence="1" id="KW-0175">Coiled coil</keyword>
<keyword evidence="3" id="KW-1185">Reference proteome</keyword>
<feature type="coiled-coil region" evidence="1">
    <location>
        <begin position="31"/>
        <end position="65"/>
    </location>
</feature>
<dbReference type="STRING" id="399550.Smar_1552"/>
<dbReference type="HOGENOM" id="CLU_064028_2_1_2"/>
<dbReference type="GeneID" id="4907763"/>
<dbReference type="InterPro" id="IPR024271">
    <property type="entry name" value="DUF3782"/>
</dbReference>
<gene>
    <name evidence="2" type="ordered locus">Smar_1552</name>
</gene>
<sequence>MVLSSEEKERILRAVEEDREFRYALMGLLGFKELLERFAKLEERVYKLEERQQMLEERVNELSLEMARFSKVLITIAHRFGVITEEVFRDTIAGLLSKYFGASASKQSIFDDEGIVFGYPSMIDVDVVVKNNVHILVKTKSRVDPGDILMLLRVAKLYEKKTGVKPKLAIVAGFVSGKAREVALKYGVDIYTYIEE</sequence>
<dbReference type="EMBL" id="CP000575">
    <property type="protein sequence ID" value="ABN70638.1"/>
    <property type="molecule type" value="Genomic_DNA"/>
</dbReference>
<dbReference type="PANTHER" id="PTHR34314">
    <property type="entry name" value="CRENARCHAEAL PROTEIN, PUTATIVE-RELATED"/>
    <property type="match status" value="1"/>
</dbReference>
<dbReference type="Proteomes" id="UP000000254">
    <property type="component" value="Chromosome"/>
</dbReference>
<dbReference type="KEGG" id="smr:Smar_1552"/>
<dbReference type="Pfam" id="PF07788">
    <property type="entry name" value="PDDEXK_10"/>
    <property type="match status" value="1"/>
</dbReference>
<dbReference type="Pfam" id="PF12644">
    <property type="entry name" value="DUF3782"/>
    <property type="match status" value="1"/>
</dbReference>
<dbReference type="RefSeq" id="WP_011839832.1">
    <property type="nucleotide sequence ID" value="NC_009033.1"/>
</dbReference>
<dbReference type="OrthoDB" id="28088at2157"/>
<dbReference type="PANTHER" id="PTHR34314:SF6">
    <property type="entry name" value="DUF3782 DOMAIN-CONTAINING PROTEIN"/>
    <property type="match status" value="1"/>
</dbReference>
<protein>
    <recommendedName>
        <fullName evidence="4">DUF3782 domain-containing protein</fullName>
    </recommendedName>
</protein>
<reference evidence="2 3" key="2">
    <citation type="journal article" date="2009" name="Stand. Genomic Sci.">
        <title>Complete genome sequence of Staphylothermus marinus Stetter and Fiala 1986 type strain F1.</title>
        <authorList>
            <person name="Anderson I.J."/>
            <person name="Sun H."/>
            <person name="Lapidus A."/>
            <person name="Copeland A."/>
            <person name="Glavina Del Rio T."/>
            <person name="Tice H."/>
            <person name="Dalin E."/>
            <person name="Lucas S."/>
            <person name="Barry K."/>
            <person name="Land M."/>
            <person name="Richardson P."/>
            <person name="Huber H."/>
            <person name="Kyrpides N.C."/>
        </authorList>
    </citation>
    <scope>NUCLEOTIDE SEQUENCE [LARGE SCALE GENOMIC DNA]</scope>
    <source>
        <strain evidence="3">ATCC 43588 / DSM 3639 / JCM 9404 / F1</strain>
    </source>
</reference>
<proteinExistence type="predicted"/>
<dbReference type="AlphaFoldDB" id="A3DPS8"/>
<dbReference type="eggNOG" id="arCOG01423">
    <property type="taxonomic scope" value="Archaea"/>
</dbReference>
<evidence type="ECO:0000256" key="1">
    <source>
        <dbReference type="SAM" id="Coils"/>
    </source>
</evidence>